<evidence type="ECO:0000313" key="2">
    <source>
        <dbReference type="Proteomes" id="UP000317650"/>
    </source>
</evidence>
<keyword evidence="2" id="KW-1185">Reference proteome</keyword>
<protein>
    <submittedName>
        <fullName evidence="1">Uncharacterized protein</fullName>
    </submittedName>
</protein>
<dbReference type="AlphaFoldDB" id="A0A4S8IM82"/>
<sequence>MSYQFYVDKREAQPVVTNLSSYAHRVVDETVNVRLHLILSTRLTAITLRKVRLAVEESVMGSFLPTLVGAR</sequence>
<dbReference type="Proteomes" id="UP000317650">
    <property type="component" value="Chromosome 6"/>
</dbReference>
<reference evidence="1 2" key="1">
    <citation type="journal article" date="2019" name="Nat. Plants">
        <title>Genome sequencing of Musa balbisiana reveals subgenome evolution and function divergence in polyploid bananas.</title>
        <authorList>
            <person name="Yao X."/>
        </authorList>
    </citation>
    <scope>NUCLEOTIDE SEQUENCE [LARGE SCALE GENOMIC DNA]</scope>
    <source>
        <strain evidence="2">cv. DH-PKW</strain>
        <tissue evidence="1">Leaves</tissue>
    </source>
</reference>
<name>A0A4S8IM82_MUSBA</name>
<organism evidence="1 2">
    <name type="scientific">Musa balbisiana</name>
    <name type="common">Banana</name>
    <dbReference type="NCBI Taxonomy" id="52838"/>
    <lineage>
        <taxon>Eukaryota</taxon>
        <taxon>Viridiplantae</taxon>
        <taxon>Streptophyta</taxon>
        <taxon>Embryophyta</taxon>
        <taxon>Tracheophyta</taxon>
        <taxon>Spermatophyta</taxon>
        <taxon>Magnoliopsida</taxon>
        <taxon>Liliopsida</taxon>
        <taxon>Zingiberales</taxon>
        <taxon>Musaceae</taxon>
        <taxon>Musa</taxon>
    </lineage>
</organism>
<accession>A0A4S8IM82</accession>
<proteinExistence type="predicted"/>
<gene>
    <name evidence="1" type="ORF">C4D60_Mb06t05930</name>
</gene>
<evidence type="ECO:0000313" key="1">
    <source>
        <dbReference type="EMBL" id="THU49094.1"/>
    </source>
</evidence>
<comment type="caution">
    <text evidence="1">The sequence shown here is derived from an EMBL/GenBank/DDBJ whole genome shotgun (WGS) entry which is preliminary data.</text>
</comment>
<dbReference type="EMBL" id="PYDT01000009">
    <property type="protein sequence ID" value="THU49094.1"/>
    <property type="molecule type" value="Genomic_DNA"/>
</dbReference>